<accession>A0A6G1KH42</accession>
<name>A0A6G1KH42_9PLEO</name>
<dbReference type="AlphaFoldDB" id="A0A6G1KH42"/>
<feature type="compositionally biased region" description="Low complexity" evidence="1">
    <location>
        <begin position="21"/>
        <end position="34"/>
    </location>
</feature>
<dbReference type="Pfam" id="PF13094">
    <property type="entry name" value="CENP-Q"/>
    <property type="match status" value="1"/>
</dbReference>
<evidence type="ECO:0000313" key="2">
    <source>
        <dbReference type="EMBL" id="KAF2712148.1"/>
    </source>
</evidence>
<sequence>MAPTRSSGPGAKKKPRKRRFSATPKKSAPKPAAANQKEASKASRKERSREGRPSVRAVAAQAKGPEGRKRKAKEADLDELAVEKGAAPRFVHLAPSRKRIPQEIIDEWPEASPQLLEGIGAVLRDAKKTIVQGRGDARKIKEAEDGLNKLVRSLEQKLSTVKVPPMAKEFQFNVDKLTERNTQLGVEVTTVRHTSQLLKEQAQVAQLLFRKDEEQLSKLKKDVKEWRTEWKYQQKRVQLHPLLQDGENSENEGYKLDDISLKVSTPMDMSRVNAPESDMAPLVEQLRRSLGQMQGNQAEVDGMDEALRHTHAVLDDMMFKHASAQQYGAL</sequence>
<reference evidence="2" key="1">
    <citation type="journal article" date="2020" name="Stud. Mycol.">
        <title>101 Dothideomycetes genomes: a test case for predicting lifestyles and emergence of pathogens.</title>
        <authorList>
            <person name="Haridas S."/>
            <person name="Albert R."/>
            <person name="Binder M."/>
            <person name="Bloem J."/>
            <person name="Labutti K."/>
            <person name="Salamov A."/>
            <person name="Andreopoulos B."/>
            <person name="Baker S."/>
            <person name="Barry K."/>
            <person name="Bills G."/>
            <person name="Bluhm B."/>
            <person name="Cannon C."/>
            <person name="Castanera R."/>
            <person name="Culley D."/>
            <person name="Daum C."/>
            <person name="Ezra D."/>
            <person name="Gonzalez J."/>
            <person name="Henrissat B."/>
            <person name="Kuo A."/>
            <person name="Liang C."/>
            <person name="Lipzen A."/>
            <person name="Lutzoni F."/>
            <person name="Magnuson J."/>
            <person name="Mondo S."/>
            <person name="Nolan M."/>
            <person name="Ohm R."/>
            <person name="Pangilinan J."/>
            <person name="Park H.-J."/>
            <person name="Ramirez L."/>
            <person name="Alfaro M."/>
            <person name="Sun H."/>
            <person name="Tritt A."/>
            <person name="Yoshinaga Y."/>
            <person name="Zwiers L.-H."/>
            <person name="Turgeon B."/>
            <person name="Goodwin S."/>
            <person name="Spatafora J."/>
            <person name="Crous P."/>
            <person name="Grigoriev I."/>
        </authorList>
    </citation>
    <scope>NUCLEOTIDE SEQUENCE</scope>
    <source>
        <strain evidence="2">CBS 279.74</strain>
    </source>
</reference>
<dbReference type="InterPro" id="IPR025212">
    <property type="entry name" value="CAD_CENP-Q"/>
</dbReference>
<organism evidence="2 3">
    <name type="scientific">Pleomassaria siparia CBS 279.74</name>
    <dbReference type="NCBI Taxonomy" id="1314801"/>
    <lineage>
        <taxon>Eukaryota</taxon>
        <taxon>Fungi</taxon>
        <taxon>Dikarya</taxon>
        <taxon>Ascomycota</taxon>
        <taxon>Pezizomycotina</taxon>
        <taxon>Dothideomycetes</taxon>
        <taxon>Pleosporomycetidae</taxon>
        <taxon>Pleosporales</taxon>
        <taxon>Pleomassariaceae</taxon>
        <taxon>Pleomassaria</taxon>
    </lineage>
</organism>
<evidence type="ECO:0000313" key="3">
    <source>
        <dbReference type="Proteomes" id="UP000799428"/>
    </source>
</evidence>
<keyword evidence="3" id="KW-1185">Reference proteome</keyword>
<gene>
    <name evidence="2" type="ORF">K504DRAFT_464246</name>
</gene>
<feature type="region of interest" description="Disordered" evidence="1">
    <location>
        <begin position="1"/>
        <end position="76"/>
    </location>
</feature>
<dbReference type="OrthoDB" id="2420947at2759"/>
<dbReference type="EMBL" id="MU005766">
    <property type="protein sequence ID" value="KAF2712148.1"/>
    <property type="molecule type" value="Genomic_DNA"/>
</dbReference>
<proteinExistence type="predicted"/>
<feature type="compositionally biased region" description="Basic and acidic residues" evidence="1">
    <location>
        <begin position="38"/>
        <end position="53"/>
    </location>
</feature>
<dbReference type="Proteomes" id="UP000799428">
    <property type="component" value="Unassembled WGS sequence"/>
</dbReference>
<evidence type="ECO:0000256" key="1">
    <source>
        <dbReference type="SAM" id="MobiDB-lite"/>
    </source>
</evidence>
<protein>
    <submittedName>
        <fullName evidence="2">Uncharacterized protein</fullName>
    </submittedName>
</protein>
<feature type="compositionally biased region" description="Basic residues" evidence="1">
    <location>
        <begin position="11"/>
        <end position="20"/>
    </location>
</feature>